<protein>
    <submittedName>
        <fullName evidence="2">Uncharacterized protein</fullName>
    </submittedName>
</protein>
<organism evidence="2 3">
    <name type="scientific">Paracandidimonas soli</name>
    <dbReference type="NCBI Taxonomy" id="1917182"/>
    <lineage>
        <taxon>Bacteria</taxon>
        <taxon>Pseudomonadati</taxon>
        <taxon>Pseudomonadota</taxon>
        <taxon>Betaproteobacteria</taxon>
        <taxon>Burkholderiales</taxon>
        <taxon>Alcaligenaceae</taxon>
        <taxon>Paracandidimonas</taxon>
    </lineage>
</organism>
<feature type="region of interest" description="Disordered" evidence="1">
    <location>
        <begin position="40"/>
        <end position="65"/>
    </location>
</feature>
<dbReference type="RefSeq" id="WP_377748118.1">
    <property type="nucleotide sequence ID" value="NZ_JBHRVM010000001.1"/>
</dbReference>
<gene>
    <name evidence="2" type="ORF">EV686_102211</name>
</gene>
<evidence type="ECO:0000313" key="2">
    <source>
        <dbReference type="EMBL" id="TCV01499.1"/>
    </source>
</evidence>
<sequence length="65" mass="7156">MRDLDIRRKFVSRTDANLPSIEADIGSLRPPITYSQFKRMENRTAAPPPSGNALQTSNIPAFGAP</sequence>
<reference evidence="2 3" key="1">
    <citation type="submission" date="2019-03" db="EMBL/GenBank/DDBJ databases">
        <title>Genomic Encyclopedia of Type Strains, Phase IV (KMG-IV): sequencing the most valuable type-strain genomes for metagenomic binning, comparative biology and taxonomic classification.</title>
        <authorList>
            <person name="Goeker M."/>
        </authorList>
    </citation>
    <scope>NUCLEOTIDE SEQUENCE [LARGE SCALE GENOMIC DNA]</scope>
    <source>
        <strain evidence="2 3">DSM 100048</strain>
    </source>
</reference>
<dbReference type="EMBL" id="SMBX01000002">
    <property type="protein sequence ID" value="TCV01499.1"/>
    <property type="molecule type" value="Genomic_DNA"/>
</dbReference>
<proteinExistence type="predicted"/>
<accession>A0A4R3VD32</accession>
<evidence type="ECO:0000256" key="1">
    <source>
        <dbReference type="SAM" id="MobiDB-lite"/>
    </source>
</evidence>
<evidence type="ECO:0000313" key="3">
    <source>
        <dbReference type="Proteomes" id="UP000294692"/>
    </source>
</evidence>
<keyword evidence="3" id="KW-1185">Reference proteome</keyword>
<dbReference type="AlphaFoldDB" id="A0A4R3VD32"/>
<comment type="caution">
    <text evidence="2">The sequence shown here is derived from an EMBL/GenBank/DDBJ whole genome shotgun (WGS) entry which is preliminary data.</text>
</comment>
<name>A0A4R3VD32_9BURK</name>
<dbReference type="Proteomes" id="UP000294692">
    <property type="component" value="Unassembled WGS sequence"/>
</dbReference>